<dbReference type="InterPro" id="IPR023107">
    <property type="entry name" value="Atu2299-like_dom_sf"/>
</dbReference>
<organism evidence="1 2">
    <name type="scientific">Candidatus Reidiella endopervernicosa</name>
    <dbReference type="NCBI Taxonomy" id="2738883"/>
    <lineage>
        <taxon>Bacteria</taxon>
        <taxon>Pseudomonadati</taxon>
        <taxon>Pseudomonadota</taxon>
        <taxon>Gammaproteobacteria</taxon>
        <taxon>Candidatus Reidiella</taxon>
    </lineage>
</organism>
<gene>
    <name evidence="1" type="ORF">HUE57_16225</name>
</gene>
<reference evidence="1 2" key="1">
    <citation type="submission" date="2020-05" db="EMBL/GenBank/DDBJ databases">
        <title>Horizontal transmission and recombination maintain forever young bacterial symbiont genomes.</title>
        <authorList>
            <person name="Russell S.L."/>
            <person name="Pepper-Tunick E."/>
            <person name="Svedberg J."/>
            <person name="Byrne A."/>
            <person name="Ruelas Castillo J."/>
            <person name="Vollmers C."/>
            <person name="Beinart R.A."/>
            <person name="Corbett-Detig R."/>
        </authorList>
    </citation>
    <scope>NUCLEOTIDE SEQUENCE [LARGE SCALE GENOMIC DNA]</scope>
    <source>
        <strain evidence="1">Santa_Monica_outfall</strain>
    </source>
</reference>
<dbReference type="Gene3D" id="3.10.550.10">
    <property type="entry name" value="Hypothetical protein Atu2299"/>
    <property type="match status" value="1"/>
</dbReference>
<accession>A0A6N0HZA1</accession>
<keyword evidence="2" id="KW-1185">Reference proteome</keyword>
<evidence type="ECO:0000313" key="2">
    <source>
        <dbReference type="Proteomes" id="UP000509658"/>
    </source>
</evidence>
<evidence type="ECO:0000313" key="1">
    <source>
        <dbReference type="EMBL" id="QKQ27667.1"/>
    </source>
</evidence>
<dbReference type="RefSeq" id="WP_174673533.1">
    <property type="nucleotide sequence ID" value="NZ_CP054491.1"/>
</dbReference>
<protein>
    <submittedName>
        <fullName evidence="1">DUF2026 family protein</fullName>
    </submittedName>
</protein>
<sequence>MKDYERIYKTINAIILNEGADPTVSCTFFCILWRKDTERSLQDRCKSSRWFMLLPSGQ</sequence>
<dbReference type="EMBL" id="CP054491">
    <property type="protein sequence ID" value="QKQ27667.1"/>
    <property type="molecule type" value="Genomic_DNA"/>
</dbReference>
<proteinExistence type="predicted"/>
<dbReference type="Proteomes" id="UP000509658">
    <property type="component" value="Chromosome"/>
</dbReference>
<dbReference type="Pfam" id="PF09641">
    <property type="entry name" value="DUF2026"/>
    <property type="match status" value="1"/>
</dbReference>
<dbReference type="SUPFAM" id="SSF54001">
    <property type="entry name" value="Cysteine proteinases"/>
    <property type="match status" value="1"/>
</dbReference>
<dbReference type="KEGG" id="rev:HUE57_16225"/>
<dbReference type="AlphaFoldDB" id="A0A6N0HZA1"/>
<name>A0A6N0HZA1_9GAMM</name>
<dbReference type="InterPro" id="IPR018599">
    <property type="entry name" value="DUF2026"/>
</dbReference>
<dbReference type="InterPro" id="IPR038765">
    <property type="entry name" value="Papain-like_cys_pep_sf"/>
</dbReference>